<comment type="caution">
    <text evidence="2">The sequence shown here is derived from an EMBL/GenBank/DDBJ whole genome shotgun (WGS) entry which is preliminary data.</text>
</comment>
<accession>A0ABU9EX67</accession>
<evidence type="ECO:0000256" key="1">
    <source>
        <dbReference type="SAM" id="MobiDB-lite"/>
    </source>
</evidence>
<reference evidence="2 3" key="1">
    <citation type="submission" date="2024-04" db="EMBL/GenBank/DDBJ databases">
        <title>Staphylococcus debuckii a clinical isolate.</title>
        <authorList>
            <person name="Magnan C."/>
            <person name="Plumet L."/>
            <person name="Morsli M."/>
            <person name="Molle V."/>
            <person name="Lavigne J.-P."/>
        </authorList>
    </citation>
    <scope>NUCLEOTIDE SEQUENCE [LARGE SCALE GENOMIC DNA]</scope>
    <source>
        <strain evidence="2 3">NSD001</strain>
    </source>
</reference>
<feature type="compositionally biased region" description="Basic and acidic residues" evidence="1">
    <location>
        <begin position="29"/>
        <end position="59"/>
    </location>
</feature>
<gene>
    <name evidence="2" type="ORF">AADA34_00860</name>
</gene>
<dbReference type="Proteomes" id="UP001380601">
    <property type="component" value="Unassembled WGS sequence"/>
</dbReference>
<dbReference type="RefSeq" id="WP_341610966.1">
    <property type="nucleotide sequence ID" value="NZ_JBBWSC010000001.1"/>
</dbReference>
<proteinExistence type="predicted"/>
<protein>
    <submittedName>
        <fullName evidence="2">Uncharacterized protein</fullName>
    </submittedName>
</protein>
<feature type="region of interest" description="Disordered" evidence="1">
    <location>
        <begin position="27"/>
        <end position="134"/>
    </location>
</feature>
<name>A0ABU9EX67_9STAP</name>
<evidence type="ECO:0000313" key="3">
    <source>
        <dbReference type="Proteomes" id="UP001380601"/>
    </source>
</evidence>
<feature type="compositionally biased region" description="Polar residues" evidence="1">
    <location>
        <begin position="103"/>
        <end position="115"/>
    </location>
</feature>
<sequence>MKKILSIFIFLFLVCGIGFTGYLAFTDDSNQKTHKDHSEKKDAKKEPKKDKKDSDEKQQNAETEAAVSTEPVYGTDYNEQNVAPAPSNYDTQGAENAEMSVNAPATNDETGTAVNSGYDGQAAGDENVATDSGQ</sequence>
<organism evidence="2 3">
    <name type="scientific">Staphylococcus debuckii</name>
    <dbReference type="NCBI Taxonomy" id="2044912"/>
    <lineage>
        <taxon>Bacteria</taxon>
        <taxon>Bacillati</taxon>
        <taxon>Bacillota</taxon>
        <taxon>Bacilli</taxon>
        <taxon>Bacillales</taxon>
        <taxon>Staphylococcaceae</taxon>
        <taxon>Staphylococcus</taxon>
    </lineage>
</organism>
<keyword evidence="3" id="KW-1185">Reference proteome</keyword>
<dbReference type="EMBL" id="JBBWSC010000001">
    <property type="protein sequence ID" value="MEL0537273.1"/>
    <property type="molecule type" value="Genomic_DNA"/>
</dbReference>
<evidence type="ECO:0000313" key="2">
    <source>
        <dbReference type="EMBL" id="MEL0537273.1"/>
    </source>
</evidence>